<reference evidence="3" key="1">
    <citation type="journal article" date="2021" name="PeerJ">
        <title>Extensive microbial diversity within the chicken gut microbiome revealed by metagenomics and culture.</title>
        <authorList>
            <person name="Gilroy R."/>
            <person name="Ravi A."/>
            <person name="Getino M."/>
            <person name="Pursley I."/>
            <person name="Horton D.L."/>
            <person name="Alikhan N.F."/>
            <person name="Baker D."/>
            <person name="Gharbi K."/>
            <person name="Hall N."/>
            <person name="Watson M."/>
            <person name="Adriaenssens E.M."/>
            <person name="Foster-Nyarko E."/>
            <person name="Jarju S."/>
            <person name="Secka A."/>
            <person name="Antonio M."/>
            <person name="Oren A."/>
            <person name="Chaudhuri R.R."/>
            <person name="La Ragione R."/>
            <person name="Hildebrand F."/>
            <person name="Pallen M.J."/>
        </authorList>
    </citation>
    <scope>NUCLEOTIDE SEQUENCE</scope>
    <source>
        <strain evidence="3">12435</strain>
    </source>
</reference>
<sequence length="215" mass="23111">MRFALILIALAIASPAGGWCLVTEPIPFYVFDGTSYTALFMLPETYFVALEQRGEEYDRVSFLDLEGYVRSGSAESVDYEPVSKFPASGSAELIKSVSSVWLYADARLSSVIGEVTAADDVFLYGAAPSGNAFYVRVGTPDDYIRGYLSGDAVTVTYPPTNDISAVAPSDPDPEPSPEPSDPSPQADLSPFVQIVLVISLTVPAFLLVFLLSAKR</sequence>
<dbReference type="AlphaFoldDB" id="A0A9D1PZ40"/>
<evidence type="ECO:0000313" key="4">
    <source>
        <dbReference type="Proteomes" id="UP000823990"/>
    </source>
</evidence>
<reference evidence="3" key="2">
    <citation type="submission" date="2021-04" db="EMBL/GenBank/DDBJ databases">
        <authorList>
            <person name="Gilroy R."/>
        </authorList>
    </citation>
    <scope>NUCLEOTIDE SEQUENCE</scope>
    <source>
        <strain evidence="3">12435</strain>
    </source>
</reference>
<comment type="caution">
    <text evidence="3">The sequence shown here is derived from an EMBL/GenBank/DDBJ whole genome shotgun (WGS) entry which is preliminary data.</text>
</comment>
<name>A0A9D1PZ40_9FIRM</name>
<protein>
    <submittedName>
        <fullName evidence="3">Uncharacterized protein</fullName>
    </submittedName>
</protein>
<organism evidence="3 4">
    <name type="scientific">Candidatus Protoclostridium stercorigallinarum</name>
    <dbReference type="NCBI Taxonomy" id="2838741"/>
    <lineage>
        <taxon>Bacteria</taxon>
        <taxon>Bacillati</taxon>
        <taxon>Bacillota</taxon>
        <taxon>Clostridia</taxon>
        <taxon>Candidatus Protoclostridium</taxon>
    </lineage>
</organism>
<dbReference type="Proteomes" id="UP000823990">
    <property type="component" value="Unassembled WGS sequence"/>
</dbReference>
<feature type="region of interest" description="Disordered" evidence="1">
    <location>
        <begin position="160"/>
        <end position="185"/>
    </location>
</feature>
<keyword evidence="2" id="KW-0812">Transmembrane</keyword>
<keyword evidence="2" id="KW-1133">Transmembrane helix</keyword>
<gene>
    <name evidence="3" type="ORF">H9892_03800</name>
</gene>
<proteinExistence type="predicted"/>
<keyword evidence="2" id="KW-0472">Membrane</keyword>
<evidence type="ECO:0000313" key="3">
    <source>
        <dbReference type="EMBL" id="HIW02442.1"/>
    </source>
</evidence>
<dbReference type="EMBL" id="DXHS01000066">
    <property type="protein sequence ID" value="HIW02442.1"/>
    <property type="molecule type" value="Genomic_DNA"/>
</dbReference>
<accession>A0A9D1PZ40</accession>
<evidence type="ECO:0000256" key="2">
    <source>
        <dbReference type="SAM" id="Phobius"/>
    </source>
</evidence>
<evidence type="ECO:0000256" key="1">
    <source>
        <dbReference type="SAM" id="MobiDB-lite"/>
    </source>
</evidence>
<feature type="transmembrane region" description="Helical" evidence="2">
    <location>
        <begin position="191"/>
        <end position="211"/>
    </location>
</feature>